<dbReference type="Proteomes" id="UP001165060">
    <property type="component" value="Unassembled WGS sequence"/>
</dbReference>
<name>A0ABQ6M9L2_9STRA</name>
<evidence type="ECO:0008006" key="5">
    <source>
        <dbReference type="Google" id="ProtNLM"/>
    </source>
</evidence>
<feature type="transmembrane region" description="Helical" evidence="2">
    <location>
        <begin position="253"/>
        <end position="281"/>
    </location>
</feature>
<dbReference type="EMBL" id="BRYB01000077">
    <property type="protein sequence ID" value="GMI22233.1"/>
    <property type="molecule type" value="Genomic_DNA"/>
</dbReference>
<feature type="transmembrane region" description="Helical" evidence="2">
    <location>
        <begin position="301"/>
        <end position="322"/>
    </location>
</feature>
<feature type="transmembrane region" description="Helical" evidence="2">
    <location>
        <begin position="171"/>
        <end position="191"/>
    </location>
</feature>
<gene>
    <name evidence="3" type="ORF">TeGR_g14942</name>
</gene>
<feature type="transmembrane region" description="Helical" evidence="2">
    <location>
        <begin position="211"/>
        <end position="232"/>
    </location>
</feature>
<keyword evidence="2" id="KW-0472">Membrane</keyword>
<feature type="compositionally biased region" description="Basic and acidic residues" evidence="1">
    <location>
        <begin position="375"/>
        <end position="390"/>
    </location>
</feature>
<keyword evidence="4" id="KW-1185">Reference proteome</keyword>
<evidence type="ECO:0000313" key="4">
    <source>
        <dbReference type="Proteomes" id="UP001165060"/>
    </source>
</evidence>
<evidence type="ECO:0000256" key="1">
    <source>
        <dbReference type="SAM" id="MobiDB-lite"/>
    </source>
</evidence>
<feature type="region of interest" description="Disordered" evidence="1">
    <location>
        <begin position="104"/>
        <end position="127"/>
    </location>
</feature>
<feature type="transmembrane region" description="Helical" evidence="2">
    <location>
        <begin position="75"/>
        <end position="97"/>
    </location>
</feature>
<accession>A0ABQ6M9L2</accession>
<feature type="region of interest" description="Disordered" evidence="1">
    <location>
        <begin position="359"/>
        <end position="397"/>
    </location>
</feature>
<reference evidence="3 4" key="1">
    <citation type="journal article" date="2023" name="Commun. Biol.">
        <title>Genome analysis of Parmales, the sister group of diatoms, reveals the evolutionary specialization of diatoms from phago-mixotrophs to photoautotrophs.</title>
        <authorList>
            <person name="Ban H."/>
            <person name="Sato S."/>
            <person name="Yoshikawa S."/>
            <person name="Yamada K."/>
            <person name="Nakamura Y."/>
            <person name="Ichinomiya M."/>
            <person name="Sato N."/>
            <person name="Blanc-Mathieu R."/>
            <person name="Endo H."/>
            <person name="Kuwata A."/>
            <person name="Ogata H."/>
        </authorList>
    </citation>
    <scope>NUCLEOTIDE SEQUENCE [LARGE SCALE GENOMIC DNA]</scope>
</reference>
<protein>
    <recommendedName>
        <fullName evidence="5">THH1/TOM1/TOM3 domain-containing protein</fullName>
    </recommendedName>
</protein>
<evidence type="ECO:0000313" key="3">
    <source>
        <dbReference type="EMBL" id="GMI22233.1"/>
    </source>
</evidence>
<proteinExistence type="predicted"/>
<organism evidence="3 4">
    <name type="scientific">Tetraparma gracilis</name>
    <dbReference type="NCBI Taxonomy" id="2962635"/>
    <lineage>
        <taxon>Eukaryota</taxon>
        <taxon>Sar</taxon>
        <taxon>Stramenopiles</taxon>
        <taxon>Ochrophyta</taxon>
        <taxon>Bolidophyceae</taxon>
        <taxon>Parmales</taxon>
        <taxon>Triparmaceae</taxon>
        <taxon>Tetraparma</taxon>
    </lineage>
</organism>
<feature type="compositionally biased region" description="Low complexity" evidence="1">
    <location>
        <begin position="114"/>
        <end position="127"/>
    </location>
</feature>
<feature type="transmembrane region" description="Helical" evidence="2">
    <location>
        <begin position="137"/>
        <end position="159"/>
    </location>
</feature>
<keyword evidence="2" id="KW-1133">Transmembrane helix</keyword>
<feature type="transmembrane region" description="Helical" evidence="2">
    <location>
        <begin position="6"/>
        <end position="28"/>
    </location>
</feature>
<sequence>MSDDASWKFLGLFLWTCTAMVSLARLFINANHYTKLTFNSSTKGCLPTLFSSLFSCCTNKHTSDTDFFRIMQQNLWFHLLSFLGSLLEVPKYIFYIWGPSDPDDDPAQRDDDTNSNAPTPTPTSDDSYSVSIYPLHLVSLLCIYFSFCIIINLWGSAIVFEAKDSRKASMLRAVLGALCSVDFVLVLIVIFKCFETGSMDTLLDTKVYRVLTYYQTSGMVVLAAFFLCFGYAAQRKIWRTFTRSDGWKSDTDFYMGLIRLNVIIAVCFLCFTAKAVCLFALAQKHGSTDSTTENPFFNNVMVWYFVYEWIPDIVPRLALLYLMSRNLSDAADDRAGMSTSGEIVRGSGGFSEERFISFDRETERGDSGAWVGASKDSKDNGAWADGKEKLLPNGPSV</sequence>
<evidence type="ECO:0000256" key="2">
    <source>
        <dbReference type="SAM" id="Phobius"/>
    </source>
</evidence>
<comment type="caution">
    <text evidence="3">The sequence shown here is derived from an EMBL/GenBank/DDBJ whole genome shotgun (WGS) entry which is preliminary data.</text>
</comment>
<keyword evidence="2" id="KW-0812">Transmembrane</keyword>